<organism evidence="1 2">
    <name type="scientific">SAR92 bacterium BACL26 MAG-121220-bin70</name>
    <dbReference type="NCBI Taxonomy" id="1655626"/>
    <lineage>
        <taxon>Bacteria</taxon>
        <taxon>Pseudomonadati</taxon>
        <taxon>Pseudomonadota</taxon>
        <taxon>Gammaproteobacteria</taxon>
        <taxon>Cellvibrionales</taxon>
        <taxon>Porticoccaceae</taxon>
        <taxon>SAR92 clade</taxon>
    </lineage>
</organism>
<evidence type="ECO:0000313" key="1">
    <source>
        <dbReference type="EMBL" id="KRO91983.1"/>
    </source>
</evidence>
<name>A0A0R2TXV2_9GAMM</name>
<dbReference type="AlphaFoldDB" id="A0A0R2TXV2"/>
<proteinExistence type="predicted"/>
<gene>
    <name evidence="1" type="ORF">ABS24_04630</name>
</gene>
<protein>
    <recommendedName>
        <fullName evidence="3">DUF4440 domain-containing protein</fullName>
    </recommendedName>
</protein>
<reference evidence="1 2" key="1">
    <citation type="submission" date="2015-10" db="EMBL/GenBank/DDBJ databases">
        <title>Metagenome-Assembled Genomes uncover a global brackish microbiome.</title>
        <authorList>
            <person name="Hugerth L.W."/>
            <person name="Larsson J."/>
            <person name="Alneberg J."/>
            <person name="Lindh M.V."/>
            <person name="Legrand C."/>
            <person name="Pinhassi J."/>
            <person name="Andersson A.F."/>
        </authorList>
    </citation>
    <scope>NUCLEOTIDE SEQUENCE [LARGE SCALE GENOMIC DNA]</scope>
    <source>
        <strain evidence="1">BACL26 MAG-121220-bin70</strain>
    </source>
</reference>
<evidence type="ECO:0008006" key="3">
    <source>
        <dbReference type="Google" id="ProtNLM"/>
    </source>
</evidence>
<accession>A0A0R2TXV2</accession>
<dbReference type="EMBL" id="LICA01000390">
    <property type="protein sequence ID" value="KRO91983.1"/>
    <property type="molecule type" value="Genomic_DNA"/>
</dbReference>
<comment type="caution">
    <text evidence="1">The sequence shown here is derived from an EMBL/GenBank/DDBJ whole genome shotgun (WGS) entry which is preliminary data.</text>
</comment>
<evidence type="ECO:0000313" key="2">
    <source>
        <dbReference type="Proteomes" id="UP000051213"/>
    </source>
</evidence>
<dbReference type="Proteomes" id="UP000051213">
    <property type="component" value="Unassembled WGS sequence"/>
</dbReference>
<dbReference type="PROSITE" id="PS51257">
    <property type="entry name" value="PROKAR_LIPOPROTEIN"/>
    <property type="match status" value="1"/>
</dbReference>
<sequence length="157" mass="17943">MARIILFAFTLIILSGCIVINDVEINDDVRSPKTTPIQTIAQYVEDFNKMDLNALNDSSGSPFFWLMGDDRDIYDHYEDSVDFEGLKRKGWSYSKINSLELVYEDDRTAIVYMSFSRYNVSDEIILTANVNYLLVNNSNQWKVKGGFAPNKVTTGKD</sequence>